<dbReference type="PANTHER" id="PTHR33146:SF26">
    <property type="entry name" value="ENDONUCLEASE 4"/>
    <property type="match status" value="1"/>
</dbReference>
<sequence>MSRTVVARGWFLGALLGWLGAIALYPSAASAWGYEGHRVVGAIADQLLKPAAKAKVQQLLNEGDRHGIDLRKSGPWLDCVKSVARHDDGRFHYEVDPEHLDYEVPCTPFNSARERARMVDYAARNWSTCSYKPDGFERGCHNTFHFVDVAIQRSTFDRSFQGTNPHDLVAAVSAAIAVLQDKPIPSPFPFSIKDKKEALLLLAHLIGDLHQPLHVGSVYLDPNGQPVDPDVSHQVDPGSDTIGGNAIQDGVAVPYHQPAS</sequence>
<protein>
    <recommendedName>
        <fullName evidence="8">S1/P1 Nuclease</fullName>
    </recommendedName>
</protein>
<keyword evidence="3" id="KW-0255">Endonuclease</keyword>
<evidence type="ECO:0000256" key="2">
    <source>
        <dbReference type="ARBA" id="ARBA00022723"/>
    </source>
</evidence>
<keyword evidence="2" id="KW-0479">Metal-binding</keyword>
<dbReference type="EMBL" id="JAAOLE020000001">
    <property type="protein sequence ID" value="NVI45473.1"/>
    <property type="molecule type" value="Genomic_DNA"/>
</dbReference>
<dbReference type="InterPro" id="IPR008947">
    <property type="entry name" value="PLipase_C/P1_nuclease_dom_sf"/>
</dbReference>
<dbReference type="GO" id="GO:0004519">
    <property type="term" value="F:endonuclease activity"/>
    <property type="evidence" value="ECO:0007669"/>
    <property type="project" value="UniProtKB-KW"/>
</dbReference>
<dbReference type="GO" id="GO:0003676">
    <property type="term" value="F:nucleic acid binding"/>
    <property type="evidence" value="ECO:0007669"/>
    <property type="project" value="InterPro"/>
</dbReference>
<gene>
    <name evidence="7" type="ORF">HAP48_021390</name>
</gene>
<dbReference type="InterPro" id="IPR003154">
    <property type="entry name" value="S1/P1nuclease"/>
</dbReference>
<evidence type="ECO:0000256" key="6">
    <source>
        <dbReference type="ARBA" id="ARBA00023180"/>
    </source>
</evidence>
<dbReference type="RefSeq" id="WP_166204921.1">
    <property type="nucleotide sequence ID" value="NZ_CP088285.1"/>
</dbReference>
<proteinExistence type="predicted"/>
<dbReference type="Pfam" id="PF02265">
    <property type="entry name" value="S1-P1_nuclease"/>
    <property type="match status" value="2"/>
</dbReference>
<comment type="caution">
    <text evidence="7">The sequence shown here is derived from an EMBL/GenBank/DDBJ whole genome shotgun (WGS) entry which is preliminary data.</text>
</comment>
<dbReference type="GO" id="GO:0016788">
    <property type="term" value="F:hydrolase activity, acting on ester bonds"/>
    <property type="evidence" value="ECO:0007669"/>
    <property type="project" value="InterPro"/>
</dbReference>
<evidence type="ECO:0000256" key="1">
    <source>
        <dbReference type="ARBA" id="ARBA00022722"/>
    </source>
</evidence>
<keyword evidence="4" id="KW-0378">Hydrolase</keyword>
<dbReference type="GO" id="GO:0006308">
    <property type="term" value="P:DNA catabolic process"/>
    <property type="evidence" value="ECO:0007669"/>
    <property type="project" value="InterPro"/>
</dbReference>
<evidence type="ECO:0000256" key="4">
    <source>
        <dbReference type="ARBA" id="ARBA00022801"/>
    </source>
</evidence>
<keyword evidence="6" id="KW-0325">Glycoprotein</keyword>
<evidence type="ECO:0000256" key="3">
    <source>
        <dbReference type="ARBA" id="ARBA00022759"/>
    </source>
</evidence>
<reference evidence="7" key="1">
    <citation type="submission" date="2020-06" db="EMBL/GenBank/DDBJ databases">
        <title>Whole Genome Sequence of Bradyrhizobium sp. Strain 1S1.</title>
        <authorList>
            <person name="Bromfield E.S.P."/>
            <person name="Cloutier S."/>
        </authorList>
    </citation>
    <scope>NUCLEOTIDE SEQUENCE [LARGE SCALE GENOMIC DNA]</scope>
    <source>
        <strain evidence="7">1S1</strain>
    </source>
</reference>
<dbReference type="Gene3D" id="1.10.575.10">
    <property type="entry name" value="P1 Nuclease"/>
    <property type="match status" value="1"/>
</dbReference>
<keyword evidence="5" id="KW-1015">Disulfide bond</keyword>
<keyword evidence="1" id="KW-0540">Nuclease</keyword>
<organism evidence="7">
    <name type="scientific">Bradyrhizobium septentrionale</name>
    <dbReference type="NCBI Taxonomy" id="1404411"/>
    <lineage>
        <taxon>Bacteria</taxon>
        <taxon>Pseudomonadati</taxon>
        <taxon>Pseudomonadota</taxon>
        <taxon>Alphaproteobacteria</taxon>
        <taxon>Hyphomicrobiales</taxon>
        <taxon>Nitrobacteraceae</taxon>
        <taxon>Bradyrhizobium</taxon>
    </lineage>
</organism>
<dbReference type="PANTHER" id="PTHR33146">
    <property type="entry name" value="ENDONUCLEASE 4"/>
    <property type="match status" value="1"/>
</dbReference>
<evidence type="ECO:0000256" key="5">
    <source>
        <dbReference type="ARBA" id="ARBA00023157"/>
    </source>
</evidence>
<evidence type="ECO:0000313" key="7">
    <source>
        <dbReference type="EMBL" id="NVI45473.1"/>
    </source>
</evidence>
<dbReference type="AlphaFoldDB" id="A0A973W0R4"/>
<accession>A0A973W0R4</accession>
<evidence type="ECO:0008006" key="8">
    <source>
        <dbReference type="Google" id="ProtNLM"/>
    </source>
</evidence>
<name>A0A973W0R4_9BRAD</name>
<dbReference type="SUPFAM" id="SSF48537">
    <property type="entry name" value="Phospholipase C/P1 nuclease"/>
    <property type="match status" value="1"/>
</dbReference>
<dbReference type="GO" id="GO:0046872">
    <property type="term" value="F:metal ion binding"/>
    <property type="evidence" value="ECO:0007669"/>
    <property type="project" value="UniProtKB-KW"/>
</dbReference>